<dbReference type="GO" id="GO:0006508">
    <property type="term" value="P:proteolysis"/>
    <property type="evidence" value="ECO:0007669"/>
    <property type="project" value="UniProtKB-KW"/>
</dbReference>
<evidence type="ECO:0000256" key="3">
    <source>
        <dbReference type="SAM" id="SignalP"/>
    </source>
</evidence>
<evidence type="ECO:0000313" key="5">
    <source>
        <dbReference type="Proteomes" id="UP001153069"/>
    </source>
</evidence>
<comment type="caution">
    <text evidence="4">The sequence shown here is derived from an EMBL/GenBank/DDBJ whole genome shotgun (WGS) entry which is preliminary data.</text>
</comment>
<dbReference type="OrthoDB" id="4217619at2759"/>
<feature type="region of interest" description="Disordered" evidence="2">
    <location>
        <begin position="311"/>
        <end position="353"/>
    </location>
</feature>
<feature type="compositionally biased region" description="Low complexity" evidence="2">
    <location>
        <begin position="311"/>
        <end position="324"/>
    </location>
</feature>
<dbReference type="EMBL" id="CAICTM010000007">
    <property type="protein sequence ID" value="CAB9496651.1"/>
    <property type="molecule type" value="Genomic_DNA"/>
</dbReference>
<keyword evidence="3" id="KW-0732">Signal</keyword>
<dbReference type="GO" id="GO:0004252">
    <property type="term" value="F:serine-type endopeptidase activity"/>
    <property type="evidence" value="ECO:0007669"/>
    <property type="project" value="InterPro"/>
</dbReference>
<dbReference type="AlphaFoldDB" id="A0A9N8D9F9"/>
<dbReference type="PANTHER" id="PTHR22939">
    <property type="entry name" value="SERINE PROTEASE FAMILY S1C HTRA-RELATED"/>
    <property type="match status" value="1"/>
</dbReference>
<comment type="similarity">
    <text evidence="1">Belongs to the peptidase S1C family.</text>
</comment>
<proteinExistence type="inferred from homology"/>
<name>A0A9N8D9F9_9STRA</name>
<sequence length="353" mass="37925">MMLSSRVASSLVKLLPAAAATAAYASKTTAKCDPNEFPANALPHAPASVSRSFLSRNFVADAVEKVLPSVVRVEVQAGCNQRGNGSGFVVDARDVLLPVVPCSRMPTPLIMTNAHCVLTPQEFGSNQTLHEHKTVWLEINDHQNPTTHHQRIPGRIVAFDVHQDVALIEPLPVDGSSRALPVSQLLHRESGPVRAGEFVVAVGAPLQLENTVTVGIVSNAHRRFQNKRYIQTDAACHVGNSGGPLVNIDGHVIGINTVKIAEGVTYVIPIQDAVARLKQAYLSEQTCPQDESKLIPPPFLREAAMAPLMISSTSTSTGSGSTISKDAKESQVEAQETWTSNRDHKDHSDEPSL</sequence>
<dbReference type="Pfam" id="PF13365">
    <property type="entry name" value="Trypsin_2"/>
    <property type="match status" value="1"/>
</dbReference>
<evidence type="ECO:0000256" key="2">
    <source>
        <dbReference type="SAM" id="MobiDB-lite"/>
    </source>
</evidence>
<gene>
    <name evidence="4" type="ORF">SEMRO_7_G006200.1</name>
</gene>
<reference evidence="4" key="1">
    <citation type="submission" date="2020-06" db="EMBL/GenBank/DDBJ databases">
        <authorList>
            <consortium name="Plant Systems Biology data submission"/>
        </authorList>
    </citation>
    <scope>NUCLEOTIDE SEQUENCE</scope>
    <source>
        <strain evidence="4">D6</strain>
    </source>
</reference>
<protein>
    <submittedName>
        <fullName evidence="4">Serine protease HTRA2, mitochondrial</fullName>
    </submittedName>
</protein>
<dbReference type="InterPro" id="IPR009003">
    <property type="entry name" value="Peptidase_S1_PA"/>
</dbReference>
<accession>A0A9N8D9F9</accession>
<dbReference type="PRINTS" id="PR00834">
    <property type="entry name" value="PROTEASES2C"/>
</dbReference>
<dbReference type="InterPro" id="IPR001940">
    <property type="entry name" value="Peptidase_S1C"/>
</dbReference>
<dbReference type="Proteomes" id="UP001153069">
    <property type="component" value="Unassembled WGS sequence"/>
</dbReference>
<keyword evidence="5" id="KW-1185">Reference proteome</keyword>
<dbReference type="PANTHER" id="PTHR22939:SF125">
    <property type="entry name" value="PROTEASE DO-LIKE 14-RELATED"/>
    <property type="match status" value="1"/>
</dbReference>
<keyword evidence="4" id="KW-0378">Hydrolase</keyword>
<evidence type="ECO:0000313" key="4">
    <source>
        <dbReference type="EMBL" id="CAB9496651.1"/>
    </source>
</evidence>
<feature type="signal peptide" evidence="3">
    <location>
        <begin position="1"/>
        <end position="25"/>
    </location>
</feature>
<keyword evidence="4" id="KW-0645">Protease</keyword>
<organism evidence="4 5">
    <name type="scientific">Seminavis robusta</name>
    <dbReference type="NCBI Taxonomy" id="568900"/>
    <lineage>
        <taxon>Eukaryota</taxon>
        <taxon>Sar</taxon>
        <taxon>Stramenopiles</taxon>
        <taxon>Ochrophyta</taxon>
        <taxon>Bacillariophyta</taxon>
        <taxon>Bacillariophyceae</taxon>
        <taxon>Bacillariophycidae</taxon>
        <taxon>Naviculales</taxon>
        <taxon>Naviculaceae</taxon>
        <taxon>Seminavis</taxon>
    </lineage>
</organism>
<feature type="chain" id="PRO_5040216018" evidence="3">
    <location>
        <begin position="26"/>
        <end position="353"/>
    </location>
</feature>
<dbReference type="SUPFAM" id="SSF50494">
    <property type="entry name" value="Trypsin-like serine proteases"/>
    <property type="match status" value="1"/>
</dbReference>
<feature type="compositionally biased region" description="Basic and acidic residues" evidence="2">
    <location>
        <begin position="341"/>
        <end position="353"/>
    </location>
</feature>
<evidence type="ECO:0000256" key="1">
    <source>
        <dbReference type="ARBA" id="ARBA00010541"/>
    </source>
</evidence>
<dbReference type="Gene3D" id="2.40.10.120">
    <property type="match status" value="1"/>
</dbReference>